<protein>
    <submittedName>
        <fullName evidence="3">Zinc finger, C2H2</fullName>
    </submittedName>
</protein>
<evidence type="ECO:0000313" key="3">
    <source>
        <dbReference type="EMBL" id="PWA75215.1"/>
    </source>
</evidence>
<dbReference type="Pfam" id="PF13912">
    <property type="entry name" value="zf-C2H2_6"/>
    <property type="match status" value="3"/>
</dbReference>
<keyword evidence="1" id="KW-0479">Metal-binding</keyword>
<dbReference type="OrthoDB" id="6077919at2759"/>
<comment type="caution">
    <text evidence="3">The sequence shown here is derived from an EMBL/GenBank/DDBJ whole genome shotgun (WGS) entry which is preliminary data.</text>
</comment>
<organism evidence="3 4">
    <name type="scientific">Artemisia annua</name>
    <name type="common">Sweet wormwood</name>
    <dbReference type="NCBI Taxonomy" id="35608"/>
    <lineage>
        <taxon>Eukaryota</taxon>
        <taxon>Viridiplantae</taxon>
        <taxon>Streptophyta</taxon>
        <taxon>Embryophyta</taxon>
        <taxon>Tracheophyta</taxon>
        <taxon>Spermatophyta</taxon>
        <taxon>Magnoliopsida</taxon>
        <taxon>eudicotyledons</taxon>
        <taxon>Gunneridae</taxon>
        <taxon>Pentapetalae</taxon>
        <taxon>asterids</taxon>
        <taxon>campanulids</taxon>
        <taxon>Asterales</taxon>
        <taxon>Asteraceae</taxon>
        <taxon>Asteroideae</taxon>
        <taxon>Anthemideae</taxon>
        <taxon>Artemisiinae</taxon>
        <taxon>Artemisia</taxon>
    </lineage>
</organism>
<proteinExistence type="predicted"/>
<dbReference type="EMBL" id="PKPP01002448">
    <property type="protein sequence ID" value="PWA75215.1"/>
    <property type="molecule type" value="Genomic_DNA"/>
</dbReference>
<keyword evidence="4" id="KW-1185">Reference proteome</keyword>
<dbReference type="PROSITE" id="PS50157">
    <property type="entry name" value="ZINC_FINGER_C2H2_2"/>
    <property type="match status" value="3"/>
</dbReference>
<reference evidence="3 4" key="1">
    <citation type="journal article" date="2018" name="Mol. Plant">
        <title>The genome of Artemisia annua provides insight into the evolution of Asteraceae family and artemisinin biosynthesis.</title>
        <authorList>
            <person name="Shen Q."/>
            <person name="Zhang L."/>
            <person name="Liao Z."/>
            <person name="Wang S."/>
            <person name="Yan T."/>
            <person name="Shi P."/>
            <person name="Liu M."/>
            <person name="Fu X."/>
            <person name="Pan Q."/>
            <person name="Wang Y."/>
            <person name="Lv Z."/>
            <person name="Lu X."/>
            <person name="Zhang F."/>
            <person name="Jiang W."/>
            <person name="Ma Y."/>
            <person name="Chen M."/>
            <person name="Hao X."/>
            <person name="Li L."/>
            <person name="Tang Y."/>
            <person name="Lv G."/>
            <person name="Zhou Y."/>
            <person name="Sun X."/>
            <person name="Brodelius P.E."/>
            <person name="Rose J.K.C."/>
            <person name="Tang K."/>
        </authorList>
    </citation>
    <scope>NUCLEOTIDE SEQUENCE [LARGE SCALE GENOMIC DNA]</scope>
    <source>
        <strain evidence="4">cv. Huhao1</strain>
        <tissue evidence="3">Leaf</tissue>
    </source>
</reference>
<dbReference type="Proteomes" id="UP000245207">
    <property type="component" value="Unassembled WGS sequence"/>
</dbReference>
<dbReference type="SUPFAM" id="SSF57667">
    <property type="entry name" value="beta-beta-alpha zinc fingers"/>
    <property type="match status" value="2"/>
</dbReference>
<gene>
    <name evidence="3" type="ORF">CTI12_AA229000</name>
</gene>
<keyword evidence="1" id="KW-0863">Zinc-finger</keyword>
<evidence type="ECO:0000313" key="4">
    <source>
        <dbReference type="Proteomes" id="UP000245207"/>
    </source>
</evidence>
<dbReference type="PANTHER" id="PTHR47591">
    <property type="entry name" value="ZINC FINGER PROTEIN ZAT2-RELATED"/>
    <property type="match status" value="1"/>
</dbReference>
<sequence>MYNNINNMIFMGHVATNTTPTTSSDLQLCPTSPDPHDILRRTVETSHVSVGNIQPISTVRPHHANPRKKRTKMIRFHNSNSSGNSKAIVGVGVGASGGYSGGHLGVVAKKKPDPNAPKITRPCTECGKRFWSLKALFGHMRCHPERPWRGINPPPNMNLHHARLEHDDVTARVATEEDEYVAGCLLMLAKAPTVIASSSYQQHHHSGSLETLAIQMCDTESRFECSSCKKVFGSHQALGGHRASHKNVKGCFAITRNDGGGPIEELEEGEFVSRYDRIGEVSSSSQQHRCNICSKMFSSGQALGGHKRRHWEKDEGVVPIAVSSPFKFDLNVPAPLQDDPGPTCTSADLDLRLGL</sequence>
<name>A0A2U1NNX9_ARTAN</name>
<dbReference type="GO" id="GO:0008270">
    <property type="term" value="F:zinc ion binding"/>
    <property type="evidence" value="ECO:0007669"/>
    <property type="project" value="UniProtKB-KW"/>
</dbReference>
<feature type="domain" description="C2H2-type" evidence="2">
    <location>
        <begin position="223"/>
        <end position="250"/>
    </location>
</feature>
<evidence type="ECO:0000256" key="1">
    <source>
        <dbReference type="PROSITE-ProRule" id="PRU00042"/>
    </source>
</evidence>
<keyword evidence="1" id="KW-0862">Zinc</keyword>
<dbReference type="PROSITE" id="PS00028">
    <property type="entry name" value="ZINC_FINGER_C2H2_1"/>
    <property type="match status" value="3"/>
</dbReference>
<dbReference type="InterPro" id="IPR036236">
    <property type="entry name" value="Znf_C2H2_sf"/>
</dbReference>
<dbReference type="SMART" id="SM00355">
    <property type="entry name" value="ZnF_C2H2"/>
    <property type="match status" value="3"/>
</dbReference>
<dbReference type="AlphaFoldDB" id="A0A2U1NNX9"/>
<dbReference type="InterPro" id="IPR013087">
    <property type="entry name" value="Znf_C2H2_type"/>
</dbReference>
<accession>A0A2U1NNX9</accession>
<feature type="domain" description="C2H2-type" evidence="2">
    <location>
        <begin position="121"/>
        <end position="143"/>
    </location>
</feature>
<evidence type="ECO:0000259" key="2">
    <source>
        <dbReference type="PROSITE" id="PS50157"/>
    </source>
</evidence>
<dbReference type="Gene3D" id="3.30.160.60">
    <property type="entry name" value="Classic Zinc Finger"/>
    <property type="match status" value="1"/>
</dbReference>
<feature type="domain" description="C2H2-type" evidence="2">
    <location>
        <begin position="288"/>
        <end position="315"/>
    </location>
</feature>
<dbReference type="STRING" id="35608.A0A2U1NNX9"/>
<dbReference type="PANTHER" id="PTHR47591:SF1">
    <property type="entry name" value="ZINC FINGER PROTEIN ZAT2-RELATED"/>
    <property type="match status" value="1"/>
</dbReference>